<dbReference type="Gene3D" id="3.40.50.850">
    <property type="entry name" value="Isochorismatase-like"/>
    <property type="match status" value="1"/>
</dbReference>
<dbReference type="InterPro" id="IPR036380">
    <property type="entry name" value="Isochorismatase-like_sf"/>
</dbReference>
<dbReference type="GO" id="GO:0016787">
    <property type="term" value="F:hydrolase activity"/>
    <property type="evidence" value="ECO:0007669"/>
    <property type="project" value="UniProtKB-KW"/>
</dbReference>
<dbReference type="Pfam" id="PF00857">
    <property type="entry name" value="Isochorismatase"/>
    <property type="match status" value="1"/>
</dbReference>
<comment type="caution">
    <text evidence="3">The sequence shown here is derived from an EMBL/GenBank/DDBJ whole genome shotgun (WGS) entry which is preliminary data.</text>
</comment>
<organism evidence="3 4">
    <name type="scientific">Cellulomonas chitinilytica</name>
    <dbReference type="NCBI Taxonomy" id="398759"/>
    <lineage>
        <taxon>Bacteria</taxon>
        <taxon>Bacillati</taxon>
        <taxon>Actinomycetota</taxon>
        <taxon>Actinomycetes</taxon>
        <taxon>Micrococcales</taxon>
        <taxon>Cellulomonadaceae</taxon>
        <taxon>Cellulomonas</taxon>
    </lineage>
</organism>
<reference evidence="3" key="1">
    <citation type="submission" date="2021-01" db="EMBL/GenBank/DDBJ databases">
        <title>Whole genome shotgun sequence of Cellulomonas chitinilytica NBRC 110799.</title>
        <authorList>
            <person name="Komaki H."/>
            <person name="Tamura T."/>
        </authorList>
    </citation>
    <scope>NUCLEOTIDE SEQUENCE</scope>
    <source>
        <strain evidence="3">NBRC 110799</strain>
    </source>
</reference>
<proteinExistence type="predicted"/>
<dbReference type="InterPro" id="IPR000868">
    <property type="entry name" value="Isochorismatase-like_dom"/>
</dbReference>
<dbReference type="PANTHER" id="PTHR43540:SF6">
    <property type="entry name" value="ISOCHORISMATASE-LIKE DOMAIN-CONTAINING PROTEIN"/>
    <property type="match status" value="1"/>
</dbReference>
<dbReference type="Proteomes" id="UP000632740">
    <property type="component" value="Unassembled WGS sequence"/>
</dbReference>
<feature type="domain" description="Isochorismatase-like" evidence="2">
    <location>
        <begin position="3"/>
        <end position="135"/>
    </location>
</feature>
<dbReference type="SUPFAM" id="SSF52499">
    <property type="entry name" value="Isochorismatase-like hydrolases"/>
    <property type="match status" value="1"/>
</dbReference>
<accession>A0A919P6R0</accession>
<keyword evidence="1" id="KW-0378">Hydrolase</keyword>
<dbReference type="EMBL" id="BONK01000009">
    <property type="protein sequence ID" value="GIG22004.1"/>
    <property type="molecule type" value="Genomic_DNA"/>
</dbReference>
<keyword evidence="4" id="KW-1185">Reference proteome</keyword>
<evidence type="ECO:0000259" key="2">
    <source>
        <dbReference type="Pfam" id="PF00857"/>
    </source>
</evidence>
<dbReference type="PANTHER" id="PTHR43540">
    <property type="entry name" value="PEROXYUREIDOACRYLATE/UREIDOACRYLATE AMIDOHYDROLASE-RELATED"/>
    <property type="match status" value="1"/>
</dbReference>
<evidence type="ECO:0000313" key="4">
    <source>
        <dbReference type="Proteomes" id="UP000632740"/>
    </source>
</evidence>
<dbReference type="InterPro" id="IPR050272">
    <property type="entry name" value="Isochorismatase-like_hydrls"/>
</dbReference>
<gene>
    <name evidence="3" type="ORF">Cch01nite_27280</name>
</gene>
<protein>
    <submittedName>
        <fullName evidence="3">Isochorismatase</fullName>
    </submittedName>
</protein>
<evidence type="ECO:0000313" key="3">
    <source>
        <dbReference type="EMBL" id="GIG22004.1"/>
    </source>
</evidence>
<sequence>MTSVLVVVDLQVGVVRDAWDADGVLARTVALVERARAEGTPVVWVQDEQDFPRGSDDWQLAPVLEPHDDEERILKAYRDAFAGTDLADVLAELRATRLVIAGAQSDFCVRTLGQSAAALGFDVTLVGDCHTTWGGEHAGAPVTGEQIVAQVNAYFVGLRYPGQTFTVEGHGTVPLA</sequence>
<name>A0A919P6R0_9CELL</name>
<dbReference type="AlphaFoldDB" id="A0A919P6R0"/>
<evidence type="ECO:0000256" key="1">
    <source>
        <dbReference type="ARBA" id="ARBA00022801"/>
    </source>
</evidence>